<accession>A0AAV4SPE9</accession>
<organism evidence="1 2">
    <name type="scientific">Caerostris darwini</name>
    <dbReference type="NCBI Taxonomy" id="1538125"/>
    <lineage>
        <taxon>Eukaryota</taxon>
        <taxon>Metazoa</taxon>
        <taxon>Ecdysozoa</taxon>
        <taxon>Arthropoda</taxon>
        <taxon>Chelicerata</taxon>
        <taxon>Arachnida</taxon>
        <taxon>Araneae</taxon>
        <taxon>Araneomorphae</taxon>
        <taxon>Entelegynae</taxon>
        <taxon>Araneoidea</taxon>
        <taxon>Araneidae</taxon>
        <taxon>Caerostris</taxon>
    </lineage>
</organism>
<dbReference type="Proteomes" id="UP001054837">
    <property type="component" value="Unassembled WGS sequence"/>
</dbReference>
<keyword evidence="2" id="KW-1185">Reference proteome</keyword>
<dbReference type="EMBL" id="BPLQ01008142">
    <property type="protein sequence ID" value="GIY35174.1"/>
    <property type="molecule type" value="Genomic_DNA"/>
</dbReference>
<protein>
    <submittedName>
        <fullName evidence="1">Uncharacterized protein</fullName>
    </submittedName>
</protein>
<proteinExistence type="predicted"/>
<name>A0AAV4SPE9_9ARAC</name>
<evidence type="ECO:0000313" key="1">
    <source>
        <dbReference type="EMBL" id="GIY35174.1"/>
    </source>
</evidence>
<comment type="caution">
    <text evidence="1">The sequence shown here is derived from an EMBL/GenBank/DDBJ whole genome shotgun (WGS) entry which is preliminary data.</text>
</comment>
<reference evidence="1 2" key="1">
    <citation type="submission" date="2021-06" db="EMBL/GenBank/DDBJ databases">
        <title>Caerostris darwini draft genome.</title>
        <authorList>
            <person name="Kono N."/>
            <person name="Arakawa K."/>
        </authorList>
    </citation>
    <scope>NUCLEOTIDE SEQUENCE [LARGE SCALE GENOMIC DNA]</scope>
</reference>
<dbReference type="AlphaFoldDB" id="A0AAV4SPE9"/>
<gene>
    <name evidence="1" type="ORF">CDAR_207191</name>
</gene>
<evidence type="ECO:0000313" key="2">
    <source>
        <dbReference type="Proteomes" id="UP001054837"/>
    </source>
</evidence>
<sequence length="112" mass="13231">MGFIFAFWLAKTSNSCGTKYSRYGDRSIQYKLKNFRSYPRSIILPDKAEVEGWLYNVRQVQVPWALDFPRHVYSLWVLQQSARSPHFVPTVLIMKEFLFTLVHLTFTMSTCK</sequence>